<dbReference type="GO" id="GO:0003677">
    <property type="term" value="F:DNA binding"/>
    <property type="evidence" value="ECO:0007669"/>
    <property type="project" value="UniProtKB-KW"/>
</dbReference>
<dbReference type="Pfam" id="PF13280">
    <property type="entry name" value="WYL"/>
    <property type="match status" value="1"/>
</dbReference>
<comment type="caution">
    <text evidence="3">The sequence shown here is derived from an EMBL/GenBank/DDBJ whole genome shotgun (WGS) entry which is preliminary data.</text>
</comment>
<sequence length="226" mass="25545">MRTLRLFALLDNLRGRLSPVSAETLAVDLNVSIRTIYRDMATLQAMGAPVRGEAGIGYCMERGYFLPPLQFDTDELEAIMLGTRLIAARADEELSDAARRVSAKVSAVMDGEAGELYARLPLRAVSQHAPGDTKTGVHLGLLRKAIRERASLDIRYLDLKEARSQRLARPLGLTVFDEVWLLTIWCETRNDFRNLRVDRIEGVERTGKHFRPEKGKRFEDYLQTLT</sequence>
<accession>A0AA92HBK5</accession>
<evidence type="ECO:0000259" key="2">
    <source>
        <dbReference type="Pfam" id="PF13280"/>
    </source>
</evidence>
<dbReference type="Pfam" id="PF08279">
    <property type="entry name" value="HTH_11"/>
    <property type="match status" value="1"/>
</dbReference>
<gene>
    <name evidence="3" type="ORF">DC430_06060</name>
</gene>
<dbReference type="PANTHER" id="PTHR34580:SF3">
    <property type="entry name" value="PROTEIN PAFB"/>
    <property type="match status" value="1"/>
</dbReference>
<feature type="domain" description="Helix-turn-helix type 11" evidence="1">
    <location>
        <begin position="5"/>
        <end position="58"/>
    </location>
</feature>
<dbReference type="AlphaFoldDB" id="A0AA92HBK5"/>
<dbReference type="InterPro" id="IPR036390">
    <property type="entry name" value="WH_DNA-bd_sf"/>
</dbReference>
<dbReference type="SUPFAM" id="SSF46785">
    <property type="entry name" value="Winged helix' DNA-binding domain"/>
    <property type="match status" value="1"/>
</dbReference>
<dbReference type="InterPro" id="IPR051534">
    <property type="entry name" value="CBASS_pafABC_assoc_protein"/>
</dbReference>
<evidence type="ECO:0000313" key="3">
    <source>
        <dbReference type="EMBL" id="PVE57278.1"/>
    </source>
</evidence>
<dbReference type="InterPro" id="IPR036388">
    <property type="entry name" value="WH-like_DNA-bd_sf"/>
</dbReference>
<dbReference type="Proteomes" id="UP000244335">
    <property type="component" value="Unassembled WGS sequence"/>
</dbReference>
<dbReference type="Gene3D" id="1.10.10.10">
    <property type="entry name" value="Winged helix-like DNA-binding domain superfamily/Winged helix DNA-binding domain"/>
    <property type="match status" value="1"/>
</dbReference>
<reference evidence="3 4" key="1">
    <citation type="submission" date="2018-04" db="EMBL/GenBank/DDBJ databases">
        <authorList>
            <person name="Hagen T."/>
        </authorList>
    </citation>
    <scope>NUCLEOTIDE SEQUENCE [LARGE SCALE GENOMIC DNA]</scope>
    <source>
        <strain evidence="3 4">TPD7009</strain>
    </source>
</reference>
<protein>
    <submittedName>
        <fullName evidence="3">DNA-binding transcriptional regulator</fullName>
    </submittedName>
</protein>
<evidence type="ECO:0000259" key="1">
    <source>
        <dbReference type="Pfam" id="PF08279"/>
    </source>
</evidence>
<name>A0AA92HBK5_RHIRH</name>
<dbReference type="RefSeq" id="WP_116491873.1">
    <property type="nucleotide sequence ID" value="NZ_QDFR01000001.1"/>
</dbReference>
<keyword evidence="3" id="KW-0238">DNA-binding</keyword>
<dbReference type="InterPro" id="IPR013196">
    <property type="entry name" value="HTH_11"/>
</dbReference>
<evidence type="ECO:0000313" key="4">
    <source>
        <dbReference type="Proteomes" id="UP000244335"/>
    </source>
</evidence>
<proteinExistence type="predicted"/>
<dbReference type="PROSITE" id="PS52050">
    <property type="entry name" value="WYL"/>
    <property type="match status" value="1"/>
</dbReference>
<dbReference type="InterPro" id="IPR026881">
    <property type="entry name" value="WYL_dom"/>
</dbReference>
<dbReference type="PANTHER" id="PTHR34580">
    <property type="match status" value="1"/>
</dbReference>
<feature type="domain" description="WYL" evidence="2">
    <location>
        <begin position="138"/>
        <end position="204"/>
    </location>
</feature>
<dbReference type="EMBL" id="QDFR01000001">
    <property type="protein sequence ID" value="PVE57278.1"/>
    <property type="molecule type" value="Genomic_DNA"/>
</dbReference>
<organism evidence="3 4">
    <name type="scientific">Rhizobium rhizogenes</name>
    <name type="common">Agrobacterium rhizogenes</name>
    <dbReference type="NCBI Taxonomy" id="359"/>
    <lineage>
        <taxon>Bacteria</taxon>
        <taxon>Pseudomonadati</taxon>
        <taxon>Pseudomonadota</taxon>
        <taxon>Alphaproteobacteria</taxon>
        <taxon>Hyphomicrobiales</taxon>
        <taxon>Rhizobiaceae</taxon>
        <taxon>Rhizobium/Agrobacterium group</taxon>
        <taxon>Rhizobium</taxon>
    </lineage>
</organism>